<feature type="region of interest" description="Disordered" evidence="1">
    <location>
        <begin position="697"/>
        <end position="718"/>
    </location>
</feature>
<dbReference type="VEuPathDB" id="FungiDB:C5L36_0C09020"/>
<feature type="region of interest" description="Disordered" evidence="1">
    <location>
        <begin position="638"/>
        <end position="667"/>
    </location>
</feature>
<evidence type="ECO:0000313" key="3">
    <source>
        <dbReference type="Proteomes" id="UP000029867"/>
    </source>
</evidence>
<evidence type="ECO:0008006" key="4">
    <source>
        <dbReference type="Google" id="ProtNLM"/>
    </source>
</evidence>
<gene>
    <name evidence="2" type="ORF">JL09_g567</name>
</gene>
<feature type="compositionally biased region" description="Low complexity" evidence="1">
    <location>
        <begin position="491"/>
        <end position="504"/>
    </location>
</feature>
<dbReference type="AlphaFoldDB" id="A0A099P878"/>
<feature type="compositionally biased region" description="Polar residues" evidence="1">
    <location>
        <begin position="702"/>
        <end position="718"/>
    </location>
</feature>
<dbReference type="GO" id="GO:0051293">
    <property type="term" value="P:establishment of spindle localization"/>
    <property type="evidence" value="ECO:0007669"/>
    <property type="project" value="TreeGrafter"/>
</dbReference>
<feature type="compositionally biased region" description="Low complexity" evidence="1">
    <location>
        <begin position="446"/>
        <end position="464"/>
    </location>
</feature>
<sequence length="718" mass="81364">MTTKIKEIKDILEEQFGIENFDSLNALIEDAAHYKAEELTDEKLLVLVENTLAINASLEKLQSAMKIVSKVGNLNDHDPNWIISGRVELNKIFHCIDSLEFNIDKFLNQLARLPTEKLDTLLDILTKICNQSLSLKKIIHTYRERVGILSLYNEIQTEVLTSVHNEILYCQEQLDLIIEKNKLLKIEKHIESYTLEDFKKDKKNIEMFQDSGKYSGFIIFTTMDSQIFEVYSNLYESILPISQSLNLIPQSLEQFYSSCKRHYKSLVSDTIAKYESILSRYNTYRKDLKSFKDDYIVSRNDAICKKVFDLVNVDQTHPPSVLEDVLDIIKPIEHFYGVSDTSKAKLRIIEKTLASAEQDENMSQTAIMKTKTPKPRRTFSNPLADSLNMKPILSNNVQKKNDEVKIFQTPKSIDDSVFSKENRQIIQRMKMGIQLSTDDGGVTTHTSTPSSVDSFGSSSSSPDVMKTKNIFDSPDPFITPNSRSFNRFKMPLSTPSSTPRISPTKKYVMLPTDDEPQSRRLSSFNMRPLSNFSLLQFDQSTVVNIRASSDNDESDTSITSIHSDDLMETPGKSFPSNIDMSVSSTSPDLLTSRIPLPKRPESRMVLIRSASRMQTRVGIRQPIQPKRPDSRLENIASSISSKLGTDSPTSVHSSLSSGMYSRPTSVMTQREMIPRERPIQLGRLRQPGQPSLHMLKARGATSLGSRSSHIPKSRITSI</sequence>
<dbReference type="PANTHER" id="PTHR37271">
    <property type="entry name" value="KARYOGAMY PROTEIN KAR9"/>
    <property type="match status" value="1"/>
</dbReference>
<accession>A0A099P878</accession>
<comment type="caution">
    <text evidence="2">The sequence shown here is derived from an EMBL/GenBank/DDBJ whole genome shotgun (WGS) entry which is preliminary data.</text>
</comment>
<dbReference type="EMBL" id="JQFK01000003">
    <property type="protein sequence ID" value="KGK40251.1"/>
    <property type="molecule type" value="Genomic_DNA"/>
</dbReference>
<dbReference type="GO" id="GO:0031578">
    <property type="term" value="P:mitotic spindle orientation checkpoint signaling"/>
    <property type="evidence" value="ECO:0007669"/>
    <property type="project" value="TreeGrafter"/>
</dbReference>
<reference evidence="3" key="1">
    <citation type="journal article" date="2014" name="Microb. Cell Fact.">
        <title>Exploiting Issatchenkia orientalis SD108 for succinic acid production.</title>
        <authorList>
            <person name="Xiao H."/>
            <person name="Shao Z."/>
            <person name="Jiang Y."/>
            <person name="Dole S."/>
            <person name="Zhao H."/>
        </authorList>
    </citation>
    <scope>NUCLEOTIDE SEQUENCE [LARGE SCALE GENOMIC DNA]</scope>
    <source>
        <strain evidence="3">SD108</strain>
    </source>
</reference>
<dbReference type="GO" id="GO:0030473">
    <property type="term" value="P:nuclear migration along microtubule"/>
    <property type="evidence" value="ECO:0007669"/>
    <property type="project" value="TreeGrafter"/>
</dbReference>
<dbReference type="InterPro" id="IPR013889">
    <property type="entry name" value="Karyogamy_KAR9"/>
</dbReference>
<dbReference type="GO" id="GO:0005816">
    <property type="term" value="C:spindle pole body"/>
    <property type="evidence" value="ECO:0007669"/>
    <property type="project" value="TreeGrafter"/>
</dbReference>
<dbReference type="GO" id="GO:0043332">
    <property type="term" value="C:mating projection tip"/>
    <property type="evidence" value="ECO:0007669"/>
    <property type="project" value="TreeGrafter"/>
</dbReference>
<dbReference type="GO" id="GO:0005938">
    <property type="term" value="C:cell cortex"/>
    <property type="evidence" value="ECO:0007669"/>
    <property type="project" value="TreeGrafter"/>
</dbReference>
<dbReference type="Proteomes" id="UP000029867">
    <property type="component" value="Unassembled WGS sequence"/>
</dbReference>
<name>A0A099P878_PICKU</name>
<proteinExistence type="predicted"/>
<feature type="region of interest" description="Disordered" evidence="1">
    <location>
        <begin position="439"/>
        <end position="504"/>
    </location>
</feature>
<protein>
    <recommendedName>
        <fullName evidence="4">Karyogamy protein KAR9</fullName>
    </recommendedName>
</protein>
<dbReference type="HOGENOM" id="CLU_384972_0_0_1"/>
<evidence type="ECO:0000256" key="1">
    <source>
        <dbReference type="SAM" id="MobiDB-lite"/>
    </source>
</evidence>
<dbReference type="PANTHER" id="PTHR37271:SF1">
    <property type="entry name" value="KARYOGAMY PROTEIN KAR9"/>
    <property type="match status" value="1"/>
</dbReference>
<organism evidence="2 3">
    <name type="scientific">Pichia kudriavzevii</name>
    <name type="common">Yeast</name>
    <name type="synonym">Issatchenkia orientalis</name>
    <dbReference type="NCBI Taxonomy" id="4909"/>
    <lineage>
        <taxon>Eukaryota</taxon>
        <taxon>Fungi</taxon>
        <taxon>Dikarya</taxon>
        <taxon>Ascomycota</taxon>
        <taxon>Saccharomycotina</taxon>
        <taxon>Pichiomycetes</taxon>
        <taxon>Pichiales</taxon>
        <taxon>Pichiaceae</taxon>
        <taxon>Pichia</taxon>
    </lineage>
</organism>
<dbReference type="Pfam" id="PF08580">
    <property type="entry name" value="KAR9"/>
    <property type="match status" value="1"/>
</dbReference>
<evidence type="ECO:0000313" key="2">
    <source>
        <dbReference type="EMBL" id="KGK40251.1"/>
    </source>
</evidence>